<dbReference type="Proteomes" id="UP000828922">
    <property type="component" value="Linkage Group LG07"/>
</dbReference>
<keyword evidence="2" id="KW-1185">Reference proteome</keyword>
<evidence type="ECO:0000313" key="1">
    <source>
        <dbReference type="EMBL" id="KAH9556364.1"/>
    </source>
</evidence>
<dbReference type="EMBL" id="CM038913">
    <property type="protein sequence ID" value="KAH9556364.1"/>
    <property type="molecule type" value="Genomic_DNA"/>
</dbReference>
<gene>
    <name evidence="1" type="ORF">CY35_07G022400</name>
</gene>
<protein>
    <submittedName>
        <fullName evidence="1">Uncharacterized protein</fullName>
    </submittedName>
</protein>
<accession>A0ACB8HJG5</accession>
<organism evidence="1 2">
    <name type="scientific">Sphagnum magellanicum</name>
    <dbReference type="NCBI Taxonomy" id="128215"/>
    <lineage>
        <taxon>Eukaryota</taxon>
        <taxon>Viridiplantae</taxon>
        <taxon>Streptophyta</taxon>
        <taxon>Embryophyta</taxon>
        <taxon>Bryophyta</taxon>
        <taxon>Sphagnophytina</taxon>
        <taxon>Sphagnopsida</taxon>
        <taxon>Sphagnales</taxon>
        <taxon>Sphagnaceae</taxon>
        <taxon>Sphagnum</taxon>
    </lineage>
</organism>
<name>A0ACB8HJG5_9BRYO</name>
<reference evidence="2" key="1">
    <citation type="journal article" date="2022" name="New Phytol.">
        <title>Phylogenomic structure and speciation in an emerging model: the Sphagnum magellanicum complex (Bryophyta).</title>
        <authorList>
            <person name="Shaw A.J."/>
            <person name="Piatkowski B."/>
            <person name="Duffy A.M."/>
            <person name="Aguero B."/>
            <person name="Imwattana K."/>
            <person name="Nieto-Lugilde M."/>
            <person name="Healey A."/>
            <person name="Weston D.J."/>
            <person name="Patel M.N."/>
            <person name="Schmutz J."/>
            <person name="Grimwood J."/>
            <person name="Yavitt J.B."/>
            <person name="Hassel K."/>
            <person name="Stenoien H.K."/>
            <person name="Flatberg K.I."/>
            <person name="Bickford C.P."/>
            <person name="Hicks K.A."/>
        </authorList>
    </citation>
    <scope>NUCLEOTIDE SEQUENCE [LARGE SCALE GENOMIC DNA]</scope>
</reference>
<comment type="caution">
    <text evidence="1">The sequence shown here is derived from an EMBL/GenBank/DDBJ whole genome shotgun (WGS) entry which is preliminary data.</text>
</comment>
<proteinExistence type="predicted"/>
<sequence>MQELLLPILPSNADQANGKKKQQEVLSSGIDITPLESLSAREEEMEAMSQEPQTIDLSSCSHSDDYGSDNYGNTQTTQANHGEIQTLDAENTALLRNVLDVIEEGGDFKKLKVDDLKAYLRYYGLRMIGNKATLIECIQEHLVVKDGGGEAKYRRSTFSLNCTGDVVQGDVVLFEQKVYHSYDFVSRSAAGPPLGKRMVAGRVVSDSYGATKQQHTFTIEVLWSTGVQPLPAMYPLQIKGRNLYRLHTYRQPWRNEEDRQSALVEKHGRGVAARNIRAAAKAQHSHLRSKGHHFAEKRHCYVPEVAPPSTSSSWSHNPPKSPISTLRGHSPQVTNSFGINIQH</sequence>
<evidence type="ECO:0000313" key="2">
    <source>
        <dbReference type="Proteomes" id="UP000828922"/>
    </source>
</evidence>